<dbReference type="GO" id="GO:0043123">
    <property type="term" value="P:positive regulation of canonical NF-kappaB signal transduction"/>
    <property type="evidence" value="ECO:0000318"/>
    <property type="project" value="GO_Central"/>
</dbReference>
<dbReference type="InParanoid" id="A0A7M7SUU3"/>
<feature type="chain" id="PRO_5029493423" description="TNFR-Cys domain-containing protein" evidence="12">
    <location>
        <begin position="25"/>
        <end position="1102"/>
    </location>
</feature>
<dbReference type="PANTHER" id="PTHR12120:SF10">
    <property type="entry name" value="TNFR-CYS DOMAIN-CONTAINING PROTEIN"/>
    <property type="match status" value="1"/>
</dbReference>
<keyword evidence="12" id="KW-0732">Signal</keyword>
<evidence type="ECO:0000256" key="4">
    <source>
        <dbReference type="ARBA" id="ARBA00022989"/>
    </source>
</evidence>
<dbReference type="InterPro" id="IPR011029">
    <property type="entry name" value="DEATH-like_dom_sf"/>
</dbReference>
<dbReference type="GO" id="GO:0046330">
    <property type="term" value="P:positive regulation of JNK cascade"/>
    <property type="evidence" value="ECO:0000318"/>
    <property type="project" value="GO_Central"/>
</dbReference>
<feature type="compositionally biased region" description="Polar residues" evidence="10">
    <location>
        <begin position="919"/>
        <end position="944"/>
    </location>
</feature>
<dbReference type="RefSeq" id="XP_030833061.1">
    <property type="nucleotide sequence ID" value="XM_030977201.1"/>
</dbReference>
<dbReference type="AlphaFoldDB" id="A0A7M7SUU3"/>
<dbReference type="SMART" id="SM00208">
    <property type="entry name" value="TNFR"/>
    <property type="match status" value="4"/>
</dbReference>
<feature type="transmembrane region" description="Helical" evidence="11">
    <location>
        <begin position="373"/>
        <end position="398"/>
    </location>
</feature>
<dbReference type="EnsemblMetazoa" id="XM_030977201">
    <property type="protein sequence ID" value="XP_030833061"/>
    <property type="gene ID" value="LOC105446527"/>
</dbReference>
<feature type="domain" description="TNFR-Cys" evidence="13">
    <location>
        <begin position="82"/>
        <end position="119"/>
    </location>
</feature>
<feature type="compositionally biased region" description="Basic and acidic residues" evidence="10">
    <location>
        <begin position="803"/>
        <end position="813"/>
    </location>
</feature>
<evidence type="ECO:0000256" key="3">
    <source>
        <dbReference type="ARBA" id="ARBA00022737"/>
    </source>
</evidence>
<dbReference type="PROSITE" id="PS50050">
    <property type="entry name" value="TNFR_NGFR_2"/>
    <property type="match status" value="3"/>
</dbReference>
<feature type="compositionally biased region" description="Acidic residues" evidence="10">
    <location>
        <begin position="1067"/>
        <end position="1078"/>
    </location>
</feature>
<dbReference type="Gene3D" id="2.10.50.10">
    <property type="entry name" value="Tumor Necrosis Factor Receptor, subunit A, domain 2"/>
    <property type="match status" value="2"/>
</dbReference>
<evidence type="ECO:0000256" key="6">
    <source>
        <dbReference type="ARBA" id="ARBA00023157"/>
    </source>
</evidence>
<feature type="region of interest" description="Disordered" evidence="10">
    <location>
        <begin position="792"/>
        <end position="849"/>
    </location>
</feature>
<feature type="signal peptide" evidence="12">
    <location>
        <begin position="1"/>
        <end position="24"/>
    </location>
</feature>
<dbReference type="InterPro" id="IPR001368">
    <property type="entry name" value="TNFR/NGFR_Cys_rich_reg"/>
</dbReference>
<feature type="repeat" description="TNFR-Cys" evidence="9">
    <location>
        <begin position="82"/>
        <end position="119"/>
    </location>
</feature>
<dbReference type="Pfam" id="PF00020">
    <property type="entry name" value="TNFR_c6"/>
    <property type="match status" value="2"/>
</dbReference>
<feature type="repeat" description="TNFR-Cys" evidence="9">
    <location>
        <begin position="202"/>
        <end position="242"/>
    </location>
</feature>
<keyword evidence="6 9" id="KW-1015">Disulfide bond</keyword>
<feature type="region of interest" description="Disordered" evidence="10">
    <location>
        <begin position="654"/>
        <end position="687"/>
    </location>
</feature>
<feature type="region of interest" description="Disordered" evidence="10">
    <location>
        <begin position="764"/>
        <end position="783"/>
    </location>
</feature>
<feature type="region of interest" description="Disordered" evidence="10">
    <location>
        <begin position="1009"/>
        <end position="1032"/>
    </location>
</feature>
<evidence type="ECO:0000256" key="2">
    <source>
        <dbReference type="ARBA" id="ARBA00022692"/>
    </source>
</evidence>
<feature type="region of interest" description="Disordered" evidence="10">
    <location>
        <begin position="1050"/>
        <end position="1090"/>
    </location>
</feature>
<keyword evidence="5 11" id="KW-0472">Membrane</keyword>
<feature type="domain" description="TNFR-Cys" evidence="13">
    <location>
        <begin position="202"/>
        <end position="242"/>
    </location>
</feature>
<evidence type="ECO:0000256" key="8">
    <source>
        <dbReference type="ARBA" id="ARBA00023180"/>
    </source>
</evidence>
<evidence type="ECO:0000256" key="10">
    <source>
        <dbReference type="SAM" id="MobiDB-lite"/>
    </source>
</evidence>
<dbReference type="OrthoDB" id="10017617at2759"/>
<feature type="region of interest" description="Disordered" evidence="10">
    <location>
        <begin position="715"/>
        <end position="739"/>
    </location>
</feature>
<dbReference type="PANTHER" id="PTHR12120">
    <property type="entry name" value="TNFR-CYS DOMAIN-CONTAINING PROTEIN"/>
    <property type="match status" value="1"/>
</dbReference>
<comment type="caution">
    <text evidence="9">Lacks conserved residue(s) required for the propagation of feature annotation.</text>
</comment>
<evidence type="ECO:0000256" key="9">
    <source>
        <dbReference type="PROSITE-ProRule" id="PRU00206"/>
    </source>
</evidence>
<comment type="subcellular location">
    <subcellularLocation>
        <location evidence="1">Membrane</location>
        <topology evidence="1">Single-pass membrane protein</topology>
    </subcellularLocation>
</comment>
<evidence type="ECO:0000256" key="7">
    <source>
        <dbReference type="ARBA" id="ARBA00023170"/>
    </source>
</evidence>
<accession>A0A7M7SUU3</accession>
<name>A0A7M7SUU3_STRPU</name>
<evidence type="ECO:0000256" key="5">
    <source>
        <dbReference type="ARBA" id="ARBA00023136"/>
    </source>
</evidence>
<feature type="region of interest" description="Disordered" evidence="10">
    <location>
        <begin position="588"/>
        <end position="608"/>
    </location>
</feature>
<evidence type="ECO:0000313" key="14">
    <source>
        <dbReference type="EnsemblMetazoa" id="XP_030833061"/>
    </source>
</evidence>
<reference evidence="14" key="2">
    <citation type="submission" date="2021-01" db="UniProtKB">
        <authorList>
            <consortium name="EnsemblMetazoa"/>
        </authorList>
    </citation>
    <scope>IDENTIFICATION</scope>
</reference>
<dbReference type="Gene3D" id="1.10.533.10">
    <property type="entry name" value="Death Domain, Fas"/>
    <property type="match status" value="1"/>
</dbReference>
<reference evidence="15" key="1">
    <citation type="submission" date="2015-02" db="EMBL/GenBank/DDBJ databases">
        <title>Genome sequencing for Strongylocentrotus purpuratus.</title>
        <authorList>
            <person name="Murali S."/>
            <person name="Liu Y."/>
            <person name="Vee V."/>
            <person name="English A."/>
            <person name="Wang M."/>
            <person name="Skinner E."/>
            <person name="Han Y."/>
            <person name="Muzny D.M."/>
            <person name="Worley K.C."/>
            <person name="Gibbs R.A."/>
        </authorList>
    </citation>
    <scope>NUCLEOTIDE SEQUENCE</scope>
</reference>
<feature type="disulfide bond" evidence="9">
    <location>
        <begin position="219"/>
        <end position="232"/>
    </location>
</feature>
<protein>
    <recommendedName>
        <fullName evidence="13">TNFR-Cys domain-containing protein</fullName>
    </recommendedName>
</protein>
<keyword evidence="2 11" id="KW-0812">Transmembrane</keyword>
<dbReference type="KEGG" id="spu:105446527"/>
<dbReference type="InterPro" id="IPR047526">
    <property type="entry name" value="TNR19/27/EDAR"/>
</dbReference>
<evidence type="ECO:0000313" key="15">
    <source>
        <dbReference type="Proteomes" id="UP000007110"/>
    </source>
</evidence>
<dbReference type="GO" id="GO:0005886">
    <property type="term" value="C:plasma membrane"/>
    <property type="evidence" value="ECO:0000318"/>
    <property type="project" value="GO_Central"/>
</dbReference>
<proteinExistence type="predicted"/>
<feature type="compositionally biased region" description="Basic and acidic residues" evidence="10">
    <location>
        <begin position="677"/>
        <end position="687"/>
    </location>
</feature>
<evidence type="ECO:0000256" key="12">
    <source>
        <dbReference type="SAM" id="SignalP"/>
    </source>
</evidence>
<dbReference type="GO" id="GO:0038023">
    <property type="term" value="F:signaling receptor activity"/>
    <property type="evidence" value="ECO:0000318"/>
    <property type="project" value="GO_Central"/>
</dbReference>
<evidence type="ECO:0000259" key="13">
    <source>
        <dbReference type="PROSITE" id="PS50050"/>
    </source>
</evidence>
<feature type="domain" description="TNFR-Cys" evidence="13">
    <location>
        <begin position="244"/>
        <end position="280"/>
    </location>
</feature>
<feature type="compositionally biased region" description="Basic and acidic residues" evidence="10">
    <location>
        <begin position="833"/>
        <end position="843"/>
    </location>
</feature>
<feature type="region of interest" description="Disordered" evidence="10">
    <location>
        <begin position="901"/>
        <end position="985"/>
    </location>
</feature>
<dbReference type="Proteomes" id="UP000007110">
    <property type="component" value="Unassembled WGS sequence"/>
</dbReference>
<dbReference type="PROSITE" id="PS00652">
    <property type="entry name" value="TNFR_NGFR_1"/>
    <property type="match status" value="3"/>
</dbReference>
<feature type="compositionally biased region" description="Polar residues" evidence="10">
    <location>
        <begin position="976"/>
        <end position="985"/>
    </location>
</feature>
<organism evidence="14 15">
    <name type="scientific">Strongylocentrotus purpuratus</name>
    <name type="common">Purple sea urchin</name>
    <dbReference type="NCBI Taxonomy" id="7668"/>
    <lineage>
        <taxon>Eukaryota</taxon>
        <taxon>Metazoa</taxon>
        <taxon>Echinodermata</taxon>
        <taxon>Eleutherozoa</taxon>
        <taxon>Echinozoa</taxon>
        <taxon>Echinoidea</taxon>
        <taxon>Euechinoidea</taxon>
        <taxon>Echinacea</taxon>
        <taxon>Camarodonta</taxon>
        <taxon>Echinidea</taxon>
        <taxon>Strongylocentrotidae</taxon>
        <taxon>Strongylocentrotus</taxon>
    </lineage>
</organism>
<keyword evidence="3" id="KW-0677">Repeat</keyword>
<sequence length="1102" mass="121043">MNKRILKTFLLFILLNALPNVISGGWFCNNPSPPVCADDCDGNGYYISPDGTACIQCPQCSAGKELNKDCGNGLNGDAVCIPCPEGFFSLSTSQRCTQCTTCTNTVEQETCQLTQNRVCGDCLPGFVRTPDRFSTDFNACPNRCSDLPRDTPQCRDWWSNQARELTEVDQPPDTAAVERHIEEVHLDDLDPCEPKTPLCIDPCHDGNFFLDYDGLCKACLSCQPGEELNKVCGRGKNGDAYCRRCPEGTFSEDGIKRCSPCRICVNTLATECTASRNTVCGECLPGYYQDADGYFPDQGACPNKCPECPNTVSQCQEWCKSRTMSDQVTVDPAETHGQDAITPAAVAADIFQSVADNEVNDEAKLPPASHGSYMVIFTVLASVLAVVVIVLATFLFLFRCLWNRTDGSPDTPETPLLPGIADDLLVKLAEDIETSEQMEALGRVLGVKVAAINRYTDTNNIGGRVTCKGTRDMLFDWRQTVEPCNQHQRLKQALHDTGLVSLAETHFKGTRSIPVVYKPTTYLSSPEGGDWEFMRHLRTAYPRLTSSRPISGGSTDVENESSAVSTPTFNLNRRLANKNLLRQTLERQVGHDDSFRSTPPQPDSVKGERMVNSASSMNHVGPFYGIETFPTQSAAVRQCDRDPRPIERFGFWEDRSRPHSSSSGKVVTERASGTVHPHAEDTDEAPRTRVRRRSIMDENLLPLLNANCKSTTFKNLTGSRPVSGGSTDAENESSAVSTPTMNLGRRLADRDLLRHMMVRQVGVDHDDSPRLTTPKPPKHHDTVTEERMVNSAGSMNQSVAARQYDRDIEDSSRPRAPSSGKVVTERASGTVHPHVEDTDEAPRTRVRRRSIMDENLLQLPNANRRSSLSDLLLLSGNNRQNKLWNGRNGNTAPVQEAEATLFPTDSSSANGPTVDDPVDTNNTKSANPKQPSQSLEPNASSHKTPTAAAGTVLPKGIPIENSTHEKPAAIPDDQGSIGNKSPRDTNVTINITMNKKEVETVHIGDVHNKRNFRDGPYQGIRASEPNNNDDNGEAQKLLNVNMSASETDTVRVGDEGNTLTRGHVGSSDDDEYDDDHDGDEDKLLDPKSSLVFETQNNSNYVW</sequence>
<dbReference type="CDD" id="cd01670">
    <property type="entry name" value="Death"/>
    <property type="match status" value="1"/>
</dbReference>
<dbReference type="FunFam" id="1.10.533.10:FF:000080">
    <property type="entry name" value="Uncharacterized protein"/>
    <property type="match status" value="1"/>
</dbReference>
<keyword evidence="7" id="KW-0675">Receptor</keyword>
<evidence type="ECO:0000256" key="1">
    <source>
        <dbReference type="ARBA" id="ARBA00004167"/>
    </source>
</evidence>
<feature type="repeat" description="TNFR-Cys" evidence="9">
    <location>
        <begin position="244"/>
        <end position="280"/>
    </location>
</feature>
<keyword evidence="15" id="KW-1185">Reference proteome</keyword>
<keyword evidence="4 11" id="KW-1133">Transmembrane helix</keyword>
<evidence type="ECO:0000256" key="11">
    <source>
        <dbReference type="SAM" id="Phobius"/>
    </source>
</evidence>
<keyword evidence="8" id="KW-0325">Glycoprotein</keyword>
<feature type="region of interest" description="Disordered" evidence="10">
    <location>
        <begin position="545"/>
        <end position="565"/>
    </location>
</feature>
<dbReference type="GeneID" id="105446527"/>